<comment type="function">
    <text evidence="34">Mediates the cap-independent, EIF4E-dependent translation of viral genomic RNAs. Binds to the cap-binding site of host EIF4E and thus interferes with the host EIF4E-dependent mRNA export and translation. VPg-RNA directly binds EIF4E and is a template for transcription. Also forms trimeric complexes with EIF4E-EIF4G, which are templates for translation.</text>
</comment>
<evidence type="ECO:0000256" key="17">
    <source>
        <dbReference type="ARBA" id="ARBA00022670"/>
    </source>
</evidence>
<dbReference type="PROSITE" id="PS51436">
    <property type="entry name" value="POTYVIRUS_NIA_PRO"/>
    <property type="match status" value="1"/>
</dbReference>
<comment type="function">
    <text evidence="31">Has helicase activity. It may be involved in replication.</text>
</comment>
<comment type="function">
    <text evidence="28">Has RNA-binding and proteolytic activities.</text>
</comment>
<feature type="active site" description="For helper component proteinase activity" evidence="35">
    <location>
        <position position="945"/>
    </location>
</feature>
<dbReference type="GO" id="GO:0003968">
    <property type="term" value="F:RNA-directed RNA polymerase activity"/>
    <property type="evidence" value="ECO:0007669"/>
    <property type="project" value="UniProtKB-KW"/>
</dbReference>
<feature type="domain" description="Peptidase S30" evidence="43">
    <location>
        <begin position="388"/>
        <end position="529"/>
    </location>
</feature>
<dbReference type="InterPro" id="IPR043128">
    <property type="entry name" value="Rev_trsase/Diguanyl_cyclase"/>
</dbReference>
<dbReference type="Pfam" id="PF00863">
    <property type="entry name" value="Peptidase_C4"/>
    <property type="match status" value="1"/>
</dbReference>
<keyword evidence="8" id="KW-0696">RNA-directed RNA polymerase</keyword>
<keyword evidence="7" id="KW-0941">Suppressor of RNA silencing</keyword>
<dbReference type="InterPro" id="IPR022199">
    <property type="entry name" value="DUF3725"/>
</dbReference>
<dbReference type="GO" id="GO:0016818">
    <property type="term" value="F:hydrolase activity, acting on acid anhydrides, in phosphorus-containing anhydrides"/>
    <property type="evidence" value="ECO:0007669"/>
    <property type="project" value="InterPro"/>
</dbReference>
<dbReference type="KEGG" id="vg:33867882"/>
<keyword evidence="19" id="KW-0548">Nucleotidyltransferase</keyword>
<dbReference type="PROSITE" id="PS50507">
    <property type="entry name" value="RDRP_SSRNA_POS"/>
    <property type="match status" value="1"/>
</dbReference>
<evidence type="ECO:0000256" key="30">
    <source>
        <dbReference type="ARBA" id="ARBA00029405"/>
    </source>
</evidence>
<keyword evidence="10" id="KW-1139">Helical capsid protein</keyword>
<dbReference type="Pfam" id="PF00680">
    <property type="entry name" value="RdRP_1"/>
    <property type="match status" value="1"/>
</dbReference>
<dbReference type="InterPro" id="IPR027417">
    <property type="entry name" value="P-loop_NTPase"/>
</dbReference>
<dbReference type="GO" id="GO:0019029">
    <property type="term" value="C:helical viral capsid"/>
    <property type="evidence" value="ECO:0007669"/>
    <property type="project" value="UniProtKB-KW"/>
</dbReference>
<dbReference type="GO" id="GO:0004197">
    <property type="term" value="F:cysteine-type endopeptidase activity"/>
    <property type="evidence" value="ECO:0007669"/>
    <property type="project" value="InterPro"/>
</dbReference>
<evidence type="ECO:0000256" key="15">
    <source>
        <dbReference type="ARBA" id="ARBA00022581"/>
    </source>
</evidence>
<keyword evidence="15" id="KW-0945">Host-virus interaction</keyword>
<feature type="domain" description="Peptidase C4" evidence="41">
    <location>
        <begin position="2268"/>
        <end position="2485"/>
    </location>
</feature>
<evidence type="ECO:0000256" key="23">
    <source>
        <dbReference type="ARBA" id="ARBA00022807"/>
    </source>
</evidence>
<accession>A0A220QS28</accession>
<evidence type="ECO:0000256" key="13">
    <source>
        <dbReference type="ARBA" id="ARBA00022561"/>
    </source>
</evidence>
<keyword evidence="16" id="KW-1090">Inhibition of host innate immune response by virus</keyword>
<dbReference type="RefSeq" id="YP_009407951.1">
    <property type="nucleotide sequence ID" value="NC_035459.1"/>
</dbReference>
<dbReference type="SUPFAM" id="SSF50494">
    <property type="entry name" value="Trypsin-like serine proteases"/>
    <property type="match status" value="1"/>
</dbReference>
<evidence type="ECO:0000256" key="18">
    <source>
        <dbReference type="ARBA" id="ARBA00022679"/>
    </source>
</evidence>
<evidence type="ECO:0000256" key="37">
    <source>
        <dbReference type="SAM" id="MobiDB-lite"/>
    </source>
</evidence>
<dbReference type="InterPro" id="IPR001650">
    <property type="entry name" value="Helicase_C-like"/>
</dbReference>
<feature type="active site" description="For helper component proteinase activity" evidence="35">
    <location>
        <position position="872"/>
    </location>
</feature>
<evidence type="ECO:0000256" key="28">
    <source>
        <dbReference type="ARBA" id="ARBA00029399"/>
    </source>
</evidence>
<dbReference type="GO" id="GO:0003723">
    <property type="term" value="F:RNA binding"/>
    <property type="evidence" value="ECO:0007669"/>
    <property type="project" value="InterPro"/>
</dbReference>
<evidence type="ECO:0000256" key="8">
    <source>
        <dbReference type="ARBA" id="ARBA00022484"/>
    </source>
</evidence>
<keyword evidence="14" id="KW-1048">Host nucleus</keyword>
<comment type="function">
    <text evidence="32">Indispensable for virus replication.</text>
</comment>
<evidence type="ECO:0000259" key="40">
    <source>
        <dbReference type="PROSITE" id="PS51194"/>
    </source>
</evidence>
<evidence type="ECO:0000259" key="39">
    <source>
        <dbReference type="PROSITE" id="PS51192"/>
    </source>
</evidence>
<dbReference type="Pfam" id="PF12523">
    <property type="entry name" value="DUF3725"/>
    <property type="match status" value="1"/>
</dbReference>
<evidence type="ECO:0000259" key="42">
    <source>
        <dbReference type="PROSITE" id="PS51744"/>
    </source>
</evidence>
<comment type="function">
    <text evidence="29">An RNA-dependent RNA polymerase that plays an essential role in the virus replication.</text>
</comment>
<evidence type="ECO:0000256" key="27">
    <source>
        <dbReference type="ARBA" id="ARBA00023280"/>
    </source>
</evidence>
<evidence type="ECO:0000256" key="4">
    <source>
        <dbReference type="ARBA" id="ARBA00004328"/>
    </source>
</evidence>
<dbReference type="InterPro" id="IPR001205">
    <property type="entry name" value="RNA-dir_pol_C"/>
</dbReference>
<keyword evidence="45" id="KW-1185">Reference proteome</keyword>
<evidence type="ECO:0000256" key="12">
    <source>
        <dbReference type="ARBA" id="ARBA00022553"/>
    </source>
</evidence>
<feature type="domain" description="Helicase C-terminal" evidence="40">
    <location>
        <begin position="1628"/>
        <end position="1787"/>
    </location>
</feature>
<evidence type="ECO:0000256" key="5">
    <source>
        <dbReference type="ARBA" id="ARBA00006064"/>
    </source>
</evidence>
<evidence type="ECO:0000256" key="19">
    <source>
        <dbReference type="ARBA" id="ARBA00022695"/>
    </source>
</evidence>
<dbReference type="PROSITE" id="PS51871">
    <property type="entry name" value="PV_P1_PRO"/>
    <property type="match status" value="1"/>
</dbReference>
<keyword evidence="13" id="KW-0167">Capsid protein</keyword>
<keyword evidence="21" id="KW-0378">Hydrolase</keyword>
<evidence type="ECO:0000256" key="20">
    <source>
        <dbReference type="ARBA" id="ARBA00022741"/>
    </source>
</evidence>
<keyword evidence="9" id="KW-1036">Host cytoplasmic vesicle</keyword>
<evidence type="ECO:0000256" key="6">
    <source>
        <dbReference type="ARBA" id="ARBA00020107"/>
    </source>
</evidence>
<dbReference type="GO" id="GO:0004386">
    <property type="term" value="F:helicase activity"/>
    <property type="evidence" value="ECO:0007669"/>
    <property type="project" value="UniProtKB-KW"/>
</dbReference>
<evidence type="ECO:0000256" key="26">
    <source>
        <dbReference type="ARBA" id="ARBA00022953"/>
    </source>
</evidence>
<dbReference type="SMART" id="SM00487">
    <property type="entry name" value="DEXDc"/>
    <property type="match status" value="1"/>
</dbReference>
<comment type="function">
    <text evidence="30">Involved in aphid transmission, cell-to-cell and systemis movement, encapsidation of the viral RNA and in the regulation of viral RNA amplification.</text>
</comment>
<evidence type="ECO:0000256" key="7">
    <source>
        <dbReference type="ARBA" id="ARBA00022463"/>
    </source>
</evidence>
<evidence type="ECO:0000256" key="14">
    <source>
        <dbReference type="ARBA" id="ARBA00022562"/>
    </source>
</evidence>
<evidence type="ECO:0000256" key="22">
    <source>
        <dbReference type="ARBA" id="ARBA00022806"/>
    </source>
</evidence>
<proteinExistence type="inferred from homology"/>
<dbReference type="InterPro" id="IPR039560">
    <property type="entry name" value="Potyvirid-P3"/>
</dbReference>
<dbReference type="InterPro" id="IPR013648">
    <property type="entry name" value="PP_Potyviridae"/>
</dbReference>
<dbReference type="SMART" id="SM00490">
    <property type="entry name" value="HELICc"/>
    <property type="match status" value="1"/>
</dbReference>
<evidence type="ECO:0000256" key="16">
    <source>
        <dbReference type="ARBA" id="ARBA00022632"/>
    </source>
</evidence>
<comment type="subcellular location">
    <subcellularLocation>
        <location evidence="33">Host cytoplasmic vesicle</location>
    </subcellularLocation>
    <subcellularLocation>
        <location evidence="3">Host nucleus</location>
    </subcellularLocation>
    <subcellularLocation>
        <location evidence="4">Virion</location>
    </subcellularLocation>
</comment>
<dbReference type="Pfam" id="PF01577">
    <property type="entry name" value="Peptidase_S30"/>
    <property type="match status" value="1"/>
</dbReference>
<feature type="domain" description="RdRp catalytic" evidence="38">
    <location>
        <begin position="2747"/>
        <end position="2871"/>
    </location>
</feature>
<evidence type="ECO:0000313" key="44">
    <source>
        <dbReference type="EMBL" id="ASK09431.1"/>
    </source>
</evidence>
<evidence type="ECO:0000256" key="29">
    <source>
        <dbReference type="ARBA" id="ARBA00029404"/>
    </source>
</evidence>
<dbReference type="SUPFAM" id="SSF56672">
    <property type="entry name" value="DNA/RNA polymerases"/>
    <property type="match status" value="1"/>
</dbReference>
<keyword evidence="27" id="KW-0899">Viral immunoevasion</keyword>
<sequence>MASLVSYVPRSLKSRRMVQEKGIAHFEQHMQDLTARSNVAYWTEFNIEYGAKLLHMIMEADVDFCVSFLQLSKAEQAGVLCRTRKAMLSGLKHDYTANQWICPECDETEDTFFKKCSCGEKYYFSEKRLMKSIDDVSHYFDLDYSEIKKVTIEKLSEMVEAHNSMKNSTNQAASEAEVCEASMEPHNACVGTIMIGTFEVPLVSVPEPVIHSGGHGMLKSEGFQVAPPIADNVENAASLAMDVCEQVVEFKATSNFDEGLWKKKMMERKLNLHNKHVRETRAYMRAVQEKERAIFEDLVKRLNLQAAHEGKYLLKDKKGRTYWKKPSKRQLAKINKSKRKTREFAGSDSVVSSIVQLEQSSHTEEITTNGIKCATSVKQKRPQTFDRVCGSAKIDWLITQVAKICKENNSVLEIITKKRRIRVIKFTSKGAFVNLRHCEGKISRKDCATDLSIEDLFEKVARTTVKRRFIRGEEIAPGMSGLVVFKRPQLGQHSYSPGAYLIVRGRHEGKLYDARINVGYVMRHKMQHYSDIPLRFWDGYNSMFLRCRKPSDHTCTSDLDVRTCGEIAALVTLLLFPSSRITCKTCSQKIQNRTIHEIGEQLHDELERLQATLNQFDGSFGHVSNLLFQMNKVFNARNSNFDDFTEINVKIGDKKEAPFKHIVHVNETLIKGSMAGRKEFEEATHELLEVARWHAKRTESIAAGSIASFRNKISGKSHINFALLCDNQLDKNGNFLWGDRQYHAKRFFTKFYKKVDNSKGYQQYELRVNPNGTRKIAIRNLIVSTNFERLREQMKGELVKSFPLTKECISLRHGNYVHVCSCVTLDDGRPVESELKTPTRNHLVLGNTGDPKSLDLPTLESESMYIAKEGYCYMNIFLAMLVNVPEGEAKAFTKAVRDVVAEKLGKWPSMRDVATAAYYLTVFHPDTATAELPRILVDHEAKVMHVMDSYGSVSTGYHILKANTVTQLIQFARDPLDSELKHYLVGGNPEDAPIIPDIFKLIKSVYRPNQLCAMLFEEPYIAVIALHSPSVLIAMFNSGSLEVAIRYWMQRDQDVAEMFAMIETLAQKVTFARTIGEQYKEISLNSRALKSQLEARIKPWVTYDKAIELLNVFENTMLTNESLDTLGYRTVELKLKQTVEKIYVLSLQQAWDELSLSEKLRARCFSFGFLKASTKYLIPTGLTASGAVFDLSPVHFIGDVKEVAMKPIRFVSSICSRTLNSITQRIRRATLKAVNYCFADMIKFINVLLVITLLMQVVKYSHSILIDHRYLQQQNQEFKKQKTFETLEKLYAQLAYELKEEPTTGEFISYVEQKEPKLVDEAKCLVGNQVVHQAKTQNEKRMEQILAFVTLIMMFIDAEKSDCVYRLLNKFKGVIGTIEQDVYHQSLDDVNDLYEDKQATIDFDLDINEQKEGSLIDVTFSTWWDSQLARNNTVGHYRIGGEFLEFDRSNASSVVSTISHNEHKEFLIRGAVGSGKSTNLPFLLAQKGNVLLVEPTRPLCENVCKQLRGEPFHVNPTIRMRGLTSFGSTPITIMTSGFALHFFAHNVDQLQEFDFIIFDECHVVDAQAMGFYCLMKEHQIRGKVLKVSATPPGRETEFTTQFPVKLLTEESISFQQLVANFGTGAKSDVTAIANNILVYVASYNEVDQLSKLLLEKGYLVTKVDGRTMKVGRTEIETKGTTKHKHFIVATNIIENGVTLDIDAVIDFGMKVVPSLDADNRRICYNKQAISYGERIQRLGRVGRHKAGVALRIGHTEKGIIEIPELVATEAAFLSFTYGLPVMTHNVGISLLAKCTVRQAKTMLHFELNPLFTFNLVAPDGSVHPKIMELLRVYKLRDSEIRLCSSSIPHGVESIWLSVKDYETIGHQLEIDRNVRLPFLIKEIPAKLYENIWQAVELYKRDITFGRINSAMAGKISYTLQTDLHAIPRTIAMIDTLIASENAKHAHFKAITSRSCTSTSFSLLGIINAIQSRYMVDHSLENVRKLQQAKSQLQQFQGHTNDANVEGMIQSFGAMRAVYHQSQDGRAHIIKELRLRGLWDKSLMCKDALISAFVFCGGAFMIWQHYKDQMLSKQVHHQGFSARQRQKLKFRDARIAKLGRELYGDDGTVEHYFGDAYTKKGKSKGKTHGMGTKTRKFVSTYGFKPEDYSYVRFLDPLTGETIDEHVTVDMNLIQEHFGKVRESYLDKDLLDKQKVVADPSIKAYYVRNSAKNALEVDLTPHNPLKMCDRHITIAGFPEREFELRQTGIPKEIPFAKVPQKNEDTVTHEGRSLYFGMKNYNGISSVVCHITNTSGSGCDLYGVGYNSYIVTNRHLFRQNNGSLIIRSHHGQFVVKNTTTLKVAPVGKTDIVIIRMPKDFPPFHSRLRFRRAQKSDRVCLVGAEFQEKSISSKVSEASQIIDDFGGSFGRHWISTHDGDCGLPLVSTQDGFIVGLHSLSSTANIANYFAMFPDKFEEDYIDKLDTLNWSGHWKYNPQEICWGDLTIHLSKPEDPFKIVKDVHSLQVYEQSKERWLFNQLHGNLKAVCEMPGNLVTKHVVKGPCMLFQQYLNLHEEAERFFRPLMGHYMKSRLNREAYAKDILKYAGDIIVGEVDCDIFETSLTQVIELLNDNDCPECEYITCSETIINSLNMDAAVGALYTGKKRKYFEGTTPQDRERLVQSSCQRLYEGKLGIWNGSLKAEIRPAEKVLANKTRSFTAAPIDTLLGAKVCVDDFNNWFYSKNITCPWTVGMTKFYKGWDEFLRKFPDGWVYCDADGSQFDSSLSPYLINAVLQIRLWAMEQWDIGEEMLRNLYSEITYTPIATPDGTVVKKFKGNNSGQPSTVVDNTLMVLLTMHYALNRAGYTTPEDQRNCVFYINGDDLCIAVHPDHEKMLDSFQKSFSELGLKYDFSSRHRNKSDLWFMSHRGILIDGLYIPKLEQERIVAILEWDKAKLPEHRLEAISAAIIESWGYPELTQQIRKFYQWVLEQAPYSDLARQGKAPYVSEVGLRNLYTSQRGEPQELERYLTHYFQNESSDCPELMVYHQSGEGEKDAGSVDQDQKKSKIKGMEKEKEREKEVKEADKDVDTGSSGVFRVPKIKNFNDKMILPRIKGKIALNLEHLLQYNPSQLDVSNTRATVSQFEQWYEGVKNDYGLGDDEMGIVLNGFMVWCIENGTSPNVNGVWTMMDGNEQVEYPLKPMIEHATPTLRQIMAHYSNAAEAYIAKRNATERYMPRYGQKRNLKDISLARYAFDFYEMTSKTPERAREAHMQMKAAAIRNTNRRMFGIDGSIGGGEENTERHTVDDVERDMHSLLGMRK</sequence>
<dbReference type="InterPro" id="IPR011545">
    <property type="entry name" value="DEAD/DEAH_box_helicase_dom"/>
</dbReference>
<evidence type="ECO:0000256" key="34">
    <source>
        <dbReference type="ARBA" id="ARBA00045403"/>
    </source>
</evidence>
<evidence type="ECO:0000259" key="41">
    <source>
        <dbReference type="PROSITE" id="PS51436"/>
    </source>
</evidence>
<evidence type="ECO:0000256" key="1">
    <source>
        <dbReference type="ARBA" id="ARBA00000785"/>
    </source>
</evidence>
<comment type="catalytic activity">
    <reaction evidence="1">
        <text>Hydrolyzes glutaminyl bonds, and activity is further restricted by preferences for the amino acids in P6 - P1' that vary with the species of potyvirus, e.g. Glu-Xaa-Xaa-Tyr-Xaa-Gln-|-(Ser or Gly) for the enzyme from tobacco etch virus. The natural substrate is the viral polyprotein, but other proteins and oligopeptides containing the appropriate consensus sequence are also cleaved.</text>
        <dbReference type="EC" id="3.4.22.44"/>
    </reaction>
</comment>
<dbReference type="GO" id="GO:0052170">
    <property type="term" value="P:symbiont-mediated suppression of host innate immune response"/>
    <property type="evidence" value="ECO:0007669"/>
    <property type="project" value="UniProtKB-KW"/>
</dbReference>
<organism evidence="44 45">
    <name type="scientific">Sudan watermelon mosaic virus</name>
    <dbReference type="NCBI Taxonomy" id="2018312"/>
    <lineage>
        <taxon>Viruses</taxon>
        <taxon>Riboviria</taxon>
        <taxon>Orthornavirae</taxon>
        <taxon>Pisuviricota</taxon>
        <taxon>Stelpaviricetes</taxon>
        <taxon>Patatavirales</taxon>
        <taxon>Potyviridae</taxon>
        <taxon>Potyvirus</taxon>
        <taxon>Potyvirus cordophani</taxon>
    </lineage>
</organism>
<evidence type="ECO:0000256" key="2">
    <source>
        <dbReference type="ARBA" id="ARBA00001848"/>
    </source>
</evidence>
<keyword evidence="11" id="KW-0191">Covalent protein-RNA linkage</keyword>
<dbReference type="PANTHER" id="PTHR18934:SF99">
    <property type="entry name" value="ATP-DEPENDENT RNA HELICASE DHX37-RELATED"/>
    <property type="match status" value="1"/>
</dbReference>
<dbReference type="GO" id="GO:0006508">
    <property type="term" value="P:proteolysis"/>
    <property type="evidence" value="ECO:0007669"/>
    <property type="project" value="UniProtKB-KW"/>
</dbReference>
<comment type="similarity">
    <text evidence="5 36">Belongs to the potyviridae genome polyprotein family.</text>
</comment>
<feature type="domain" description="Peptidase C6" evidence="42">
    <location>
        <begin position="864"/>
        <end position="986"/>
    </location>
</feature>
<dbReference type="InterPro" id="IPR014001">
    <property type="entry name" value="Helicase_ATP-bd"/>
</dbReference>
<dbReference type="InterPro" id="IPR043504">
    <property type="entry name" value="Peptidase_S1_PA_chymotrypsin"/>
</dbReference>
<dbReference type="Gene3D" id="3.30.70.270">
    <property type="match status" value="1"/>
</dbReference>
<keyword evidence="22" id="KW-0347">Helicase</keyword>
<dbReference type="InterPro" id="IPR001456">
    <property type="entry name" value="HC-pro"/>
</dbReference>
<keyword evidence="18" id="KW-0808">Transferase</keyword>
<dbReference type="Pfam" id="PF00767">
    <property type="entry name" value="Poty_coat"/>
    <property type="match status" value="1"/>
</dbReference>
<dbReference type="GO" id="GO:0006351">
    <property type="term" value="P:DNA-templated transcription"/>
    <property type="evidence" value="ECO:0007669"/>
    <property type="project" value="InterPro"/>
</dbReference>
<dbReference type="GO" id="GO:0005198">
    <property type="term" value="F:structural molecule activity"/>
    <property type="evidence" value="ECO:0007669"/>
    <property type="project" value="InterPro"/>
</dbReference>
<protein>
    <recommendedName>
        <fullName evidence="6">Genome polyprotein</fullName>
    </recommendedName>
</protein>
<evidence type="ECO:0000256" key="3">
    <source>
        <dbReference type="ARBA" id="ARBA00004147"/>
    </source>
</evidence>
<evidence type="ECO:0000313" key="45">
    <source>
        <dbReference type="Proteomes" id="UP000217284"/>
    </source>
</evidence>
<evidence type="ECO:0000256" key="10">
    <source>
        <dbReference type="ARBA" id="ARBA00022497"/>
    </source>
</evidence>
<feature type="region of interest" description="Disordered" evidence="37">
    <location>
        <begin position="3025"/>
        <end position="3061"/>
    </location>
</feature>
<dbReference type="CDD" id="cd23175">
    <property type="entry name" value="ps-ssRNAv_Potyviridae_RdRp"/>
    <property type="match status" value="1"/>
</dbReference>
<keyword evidence="23" id="KW-0788">Thiol protease</keyword>
<name>A0A220QS28_9POTV</name>
<evidence type="ECO:0000256" key="25">
    <source>
        <dbReference type="ARBA" id="ARBA00022844"/>
    </source>
</evidence>
<dbReference type="EMBL" id="KY623505">
    <property type="protein sequence ID" value="ASK09431.1"/>
    <property type="molecule type" value="Genomic_RNA"/>
</dbReference>
<dbReference type="GO" id="GO:0044161">
    <property type="term" value="C:host cell cytoplasmic vesicle"/>
    <property type="evidence" value="ECO:0007669"/>
    <property type="project" value="UniProtKB-SubCell"/>
</dbReference>
<dbReference type="Gene3D" id="3.90.70.150">
    <property type="entry name" value="Helper component proteinase"/>
    <property type="match status" value="1"/>
</dbReference>
<dbReference type="InterPro" id="IPR002540">
    <property type="entry name" value="Pept_S30_P1_potyvir"/>
</dbReference>
<reference evidence="44 45" key="1">
    <citation type="journal article" date="2017" name="Virus Res.">
        <title>New species in the papaya ringspot virus cluster: insights into the evolution of the PRSV lineage.</title>
        <authorList>
            <person name="Desbiez C."/>
            <person name="Wipf-Scheibel C."/>
            <person name="Millot P."/>
            <person name="Verdin E."/>
            <person name="Dafalla G."/>
            <person name="Lecoq H."/>
        </authorList>
    </citation>
    <scope>NUCLEOTIDE SEQUENCE [LARGE SCALE GENOMIC DNA]</scope>
    <source>
        <strain evidence="44">Su94-54</strain>
    </source>
</reference>
<dbReference type="Pfam" id="PF00270">
    <property type="entry name" value="DEAD"/>
    <property type="match status" value="1"/>
</dbReference>
<comment type="catalytic activity">
    <reaction evidence="2">
        <text>Hydrolyzes a Gly-|-Gly bond at its own C-terminus, commonly in the sequence -Tyr-Xaa-Val-Gly-|-Gly, in the processing of the potyviral polyprotein.</text>
        <dbReference type="EC" id="3.4.22.45"/>
    </reaction>
</comment>
<dbReference type="PROSITE" id="PS51194">
    <property type="entry name" value="HELICASE_CTER"/>
    <property type="match status" value="1"/>
</dbReference>
<dbReference type="Pfam" id="PF08440">
    <property type="entry name" value="Poty_PP"/>
    <property type="match status" value="1"/>
</dbReference>
<dbReference type="PANTHER" id="PTHR18934">
    <property type="entry name" value="ATP-DEPENDENT RNA HELICASE"/>
    <property type="match status" value="1"/>
</dbReference>
<evidence type="ECO:0000259" key="38">
    <source>
        <dbReference type="PROSITE" id="PS50507"/>
    </source>
</evidence>
<evidence type="ECO:0000256" key="33">
    <source>
        <dbReference type="ARBA" id="ARBA00034108"/>
    </source>
</evidence>
<dbReference type="Proteomes" id="UP000217284">
    <property type="component" value="Segment"/>
</dbReference>
<keyword evidence="25" id="KW-0946">Virion</keyword>
<evidence type="ECO:0000256" key="11">
    <source>
        <dbReference type="ARBA" id="ARBA00022520"/>
    </source>
</evidence>
<dbReference type="GO" id="GO:0039694">
    <property type="term" value="P:viral RNA genome replication"/>
    <property type="evidence" value="ECO:0007669"/>
    <property type="project" value="InterPro"/>
</dbReference>
<evidence type="ECO:0000256" key="21">
    <source>
        <dbReference type="ARBA" id="ARBA00022801"/>
    </source>
</evidence>
<dbReference type="InterPro" id="IPR043502">
    <property type="entry name" value="DNA/RNA_pol_sf"/>
</dbReference>
<evidence type="ECO:0000256" key="32">
    <source>
        <dbReference type="ARBA" id="ARBA00034080"/>
    </source>
</evidence>
<dbReference type="Pfam" id="PF00271">
    <property type="entry name" value="Helicase_C"/>
    <property type="match status" value="1"/>
</dbReference>
<dbReference type="InterPro" id="IPR001730">
    <property type="entry name" value="Potyv_NIa-pro_dom"/>
</dbReference>
<keyword evidence="12" id="KW-0597">Phosphoprotein</keyword>
<dbReference type="GeneID" id="33867882"/>
<dbReference type="PROSITE" id="PS51744">
    <property type="entry name" value="HC_PRO_CPD"/>
    <property type="match status" value="1"/>
</dbReference>
<keyword evidence="24" id="KW-0067">ATP-binding</keyword>
<feature type="domain" description="Helicase ATP-binding" evidence="39">
    <location>
        <begin position="1457"/>
        <end position="1609"/>
    </location>
</feature>
<dbReference type="GO" id="GO:0005524">
    <property type="term" value="F:ATP binding"/>
    <property type="evidence" value="ECO:0007669"/>
    <property type="project" value="UniProtKB-KW"/>
</dbReference>
<dbReference type="InterPro" id="IPR001592">
    <property type="entry name" value="Poty_coat"/>
</dbReference>
<dbReference type="Gene3D" id="2.40.10.10">
    <property type="entry name" value="Trypsin-like serine proteases"/>
    <property type="match status" value="2"/>
</dbReference>
<dbReference type="InterPro" id="IPR009003">
    <property type="entry name" value="Peptidase_S1_PA"/>
</dbReference>
<dbReference type="InterPro" id="IPR007094">
    <property type="entry name" value="RNA-dir_pol_PSvirus"/>
</dbReference>
<dbReference type="GO" id="GO:0042025">
    <property type="term" value="C:host cell nucleus"/>
    <property type="evidence" value="ECO:0007669"/>
    <property type="project" value="UniProtKB-SubCell"/>
</dbReference>
<keyword evidence="20" id="KW-0547">Nucleotide-binding</keyword>
<dbReference type="PRINTS" id="PR00966">
    <property type="entry name" value="NIAPOTYPTASE"/>
</dbReference>
<dbReference type="PROSITE" id="PS51192">
    <property type="entry name" value="HELICASE_ATP_BIND_1"/>
    <property type="match status" value="1"/>
</dbReference>
<dbReference type="Pfam" id="PF13608">
    <property type="entry name" value="Potyvirid-P3"/>
    <property type="match status" value="1"/>
</dbReference>
<dbReference type="Gene3D" id="3.40.50.300">
    <property type="entry name" value="P-loop containing nucleotide triphosphate hydrolases"/>
    <property type="match status" value="2"/>
</dbReference>
<evidence type="ECO:0000256" key="36">
    <source>
        <dbReference type="RuleBase" id="RU003351"/>
    </source>
</evidence>
<dbReference type="InterPro" id="IPR042308">
    <property type="entry name" value="HC_PRO_CPD_sf"/>
</dbReference>
<evidence type="ECO:0000256" key="35">
    <source>
        <dbReference type="PROSITE-ProRule" id="PRU01080"/>
    </source>
</evidence>
<dbReference type="InterPro" id="IPR031159">
    <property type="entry name" value="HC_PRO_CPD_dom"/>
</dbReference>
<dbReference type="SUPFAM" id="SSF52540">
    <property type="entry name" value="P-loop containing nucleoside triphosphate hydrolases"/>
    <property type="match status" value="2"/>
</dbReference>
<evidence type="ECO:0000256" key="31">
    <source>
        <dbReference type="ARBA" id="ARBA00029422"/>
    </source>
</evidence>
<evidence type="ECO:0000256" key="9">
    <source>
        <dbReference type="ARBA" id="ARBA00022488"/>
    </source>
</evidence>
<keyword evidence="26" id="KW-0693">Viral RNA replication</keyword>
<evidence type="ECO:0000256" key="24">
    <source>
        <dbReference type="ARBA" id="ARBA00022840"/>
    </source>
</evidence>
<dbReference type="Pfam" id="PF00851">
    <property type="entry name" value="Peptidase_C6"/>
    <property type="match status" value="1"/>
</dbReference>
<keyword evidence="17" id="KW-0645">Protease</keyword>
<evidence type="ECO:0000259" key="43">
    <source>
        <dbReference type="PROSITE" id="PS51871"/>
    </source>
</evidence>